<keyword evidence="3" id="KW-0413">Isomerase</keyword>
<dbReference type="AlphaFoldDB" id="A0A1V8WA61"/>
<dbReference type="GO" id="GO:0097367">
    <property type="term" value="F:carbohydrate derivative binding"/>
    <property type="evidence" value="ECO:0007669"/>
    <property type="project" value="InterPro"/>
</dbReference>
<evidence type="ECO:0000313" key="4">
    <source>
        <dbReference type="Proteomes" id="UP000253498"/>
    </source>
</evidence>
<dbReference type="GeneID" id="56785857"/>
<dbReference type="InterPro" id="IPR035472">
    <property type="entry name" value="RpiR-like_SIS"/>
</dbReference>
<dbReference type="PANTHER" id="PTHR30390">
    <property type="entry name" value="SEDOHEPTULOSE 7-PHOSPHATE ISOMERASE / DNAA INITIATOR-ASSOCIATING FACTOR FOR REPLICATION INITIATION"/>
    <property type="match status" value="1"/>
</dbReference>
<dbReference type="NCBIfam" id="NF002805">
    <property type="entry name" value="PRK02947.1"/>
    <property type="match status" value="1"/>
</dbReference>
<sequence>MTLAFFEECKKLTETLEKYETENITKAAQIVADGIMNGGITQAFGSGHSHAAALEISGRAGGLIPSKLILDPAGGMYEQHAGVGRTLMHKVSIHPNDVFFLISNSGRNPMAIEMAEEIKKRGNKLIVVTALAASKASTSRHESGKLLYEFADVVLDNHSVYGDAVLPVDGLETKVCGTSTYAATLLLQQTMLEAIERMVAQGFEPPVYLSANIDGGHERNLKIEDQYAERIFHI</sequence>
<dbReference type="PANTHER" id="PTHR30390:SF7">
    <property type="entry name" value="PHOSPHOHEPTOSE ISOMERASE"/>
    <property type="match status" value="1"/>
</dbReference>
<accession>A0A1V8WA61</accession>
<evidence type="ECO:0000259" key="1">
    <source>
        <dbReference type="PROSITE" id="PS51464"/>
    </source>
</evidence>
<evidence type="ECO:0000313" key="5">
    <source>
        <dbReference type="Proteomes" id="UP000352698"/>
    </source>
</evidence>
<protein>
    <submittedName>
        <fullName evidence="3">Putative phosphosugar isomerase/binding protein</fullName>
    </submittedName>
</protein>
<dbReference type="RefSeq" id="WP_010720069.1">
    <property type="nucleotide sequence ID" value="NZ_AP027299.1"/>
</dbReference>
<organism evidence="3 5">
    <name type="scientific">Enterococcus hirae</name>
    <dbReference type="NCBI Taxonomy" id="1354"/>
    <lineage>
        <taxon>Bacteria</taxon>
        <taxon>Bacillati</taxon>
        <taxon>Bacillota</taxon>
        <taxon>Bacilli</taxon>
        <taxon>Lactobacillales</taxon>
        <taxon>Enterococcaceae</taxon>
        <taxon>Enterococcus</taxon>
    </lineage>
</organism>
<name>A0A1V8WA61_ENTHR</name>
<dbReference type="EMBL" id="CABEEP010000001">
    <property type="protein sequence ID" value="VTQ59796.1"/>
    <property type="molecule type" value="Genomic_DNA"/>
</dbReference>
<dbReference type="InterPro" id="IPR046348">
    <property type="entry name" value="SIS_dom_sf"/>
</dbReference>
<dbReference type="Pfam" id="PF13580">
    <property type="entry name" value="SIS_2"/>
    <property type="match status" value="1"/>
</dbReference>
<feature type="domain" description="SIS" evidence="1">
    <location>
        <begin position="31"/>
        <end position="205"/>
    </location>
</feature>
<reference evidence="3 5" key="2">
    <citation type="submission" date="2019-05" db="EMBL/GenBank/DDBJ databases">
        <authorList>
            <consortium name="Pathogen Informatics"/>
        </authorList>
    </citation>
    <scope>NUCLEOTIDE SEQUENCE [LARGE SCALE GENOMIC DNA]</scope>
    <source>
        <strain evidence="3 5">NCTC12204</strain>
    </source>
</reference>
<dbReference type="InterPro" id="IPR001347">
    <property type="entry name" value="SIS_dom"/>
</dbReference>
<evidence type="ECO:0000313" key="3">
    <source>
        <dbReference type="EMBL" id="VTQ59796.1"/>
    </source>
</evidence>
<dbReference type="Proteomes" id="UP000253498">
    <property type="component" value="Unassembled WGS sequence"/>
</dbReference>
<dbReference type="CDD" id="cd05013">
    <property type="entry name" value="SIS_RpiR"/>
    <property type="match status" value="1"/>
</dbReference>
<comment type="caution">
    <text evidence="3">The sequence shown here is derived from an EMBL/GenBank/DDBJ whole genome shotgun (WGS) entry which is preliminary data.</text>
</comment>
<dbReference type="SUPFAM" id="SSF53697">
    <property type="entry name" value="SIS domain"/>
    <property type="match status" value="1"/>
</dbReference>
<evidence type="ECO:0000313" key="2">
    <source>
        <dbReference type="EMBL" id="RBT67589.1"/>
    </source>
</evidence>
<dbReference type="Proteomes" id="UP000352698">
    <property type="component" value="Unassembled WGS sequence"/>
</dbReference>
<dbReference type="STRING" id="1354.A6P53_01975"/>
<dbReference type="GO" id="GO:0016853">
    <property type="term" value="F:isomerase activity"/>
    <property type="evidence" value="ECO:0007669"/>
    <property type="project" value="UniProtKB-KW"/>
</dbReference>
<dbReference type="GO" id="GO:1901135">
    <property type="term" value="P:carbohydrate derivative metabolic process"/>
    <property type="evidence" value="ECO:0007669"/>
    <property type="project" value="InterPro"/>
</dbReference>
<dbReference type="Gene3D" id="3.40.50.10490">
    <property type="entry name" value="Glucose-6-phosphate isomerase like protein, domain 1"/>
    <property type="match status" value="1"/>
</dbReference>
<dbReference type="PROSITE" id="PS51464">
    <property type="entry name" value="SIS"/>
    <property type="match status" value="1"/>
</dbReference>
<gene>
    <name evidence="2" type="ORF">EB03_02358</name>
    <name evidence="3" type="ORF">NCTC12204_00472</name>
</gene>
<reference evidence="2 4" key="1">
    <citation type="submission" date="2015-06" db="EMBL/GenBank/DDBJ databases">
        <title>The Genome Sequence of Enterococcus hirae 88EA1.</title>
        <authorList>
            <consortium name="The Broad Institute Genomics Platform"/>
            <consortium name="The Broad Institute Genome Sequencing Center for Infectious Disease"/>
            <person name="Earl A.M."/>
            <person name="Van Tyne D."/>
            <person name="Lebreton F."/>
            <person name="Saavedra J.T."/>
            <person name="Gilmore M.S."/>
            <person name="Manson McGuire A."/>
            <person name="Clock S."/>
            <person name="Crupain M."/>
            <person name="Rangan U."/>
            <person name="Young S."/>
            <person name="Abouelleil A."/>
            <person name="Cao P."/>
            <person name="Chapman S.B."/>
            <person name="Griggs A."/>
            <person name="Priest M."/>
            <person name="Shea T."/>
            <person name="Wortman J."/>
            <person name="Nusbaum C."/>
            <person name="Birren B."/>
        </authorList>
    </citation>
    <scope>NUCLEOTIDE SEQUENCE [LARGE SCALE GENOMIC DNA]</scope>
    <source>
        <strain evidence="2 4">88EA1</strain>
    </source>
</reference>
<proteinExistence type="predicted"/>
<dbReference type="InterPro" id="IPR050099">
    <property type="entry name" value="SIS_GmhA/DiaA_subfam"/>
</dbReference>
<dbReference type="EMBL" id="LESJ01000006">
    <property type="protein sequence ID" value="RBT67589.1"/>
    <property type="molecule type" value="Genomic_DNA"/>
</dbReference>